<keyword evidence="2" id="KW-1003">Cell membrane</keyword>
<dbReference type="STRING" id="1032480.MLP_04690"/>
<dbReference type="GO" id="GO:0016755">
    <property type="term" value="F:aminoacyltransferase activity"/>
    <property type="evidence" value="ECO:0007669"/>
    <property type="project" value="TreeGrafter"/>
</dbReference>
<dbReference type="PANTHER" id="PTHR34697:SF2">
    <property type="entry name" value="PHOSPHATIDYLGLYCEROL LYSYLTRANSFERASE"/>
    <property type="match status" value="1"/>
</dbReference>
<gene>
    <name evidence="7" type="ordered locus">MLP_04690</name>
</gene>
<dbReference type="GO" id="GO:0055091">
    <property type="term" value="P:phospholipid homeostasis"/>
    <property type="evidence" value="ECO:0007669"/>
    <property type="project" value="TreeGrafter"/>
</dbReference>
<dbReference type="InterPro" id="IPR016181">
    <property type="entry name" value="Acyl_CoA_acyltransferase"/>
</dbReference>
<evidence type="ECO:0000256" key="5">
    <source>
        <dbReference type="ARBA" id="ARBA00023136"/>
    </source>
</evidence>
<dbReference type="InterPro" id="IPR051211">
    <property type="entry name" value="PG_lysyltransferase"/>
</dbReference>
<dbReference type="InterPro" id="IPR024320">
    <property type="entry name" value="LPG_synthase_C"/>
</dbReference>
<dbReference type="HOGENOM" id="CLU_062993_0_0_11"/>
<evidence type="ECO:0000256" key="1">
    <source>
        <dbReference type="ARBA" id="ARBA00004651"/>
    </source>
</evidence>
<dbReference type="SUPFAM" id="SSF55729">
    <property type="entry name" value="Acyl-CoA N-acyltransferases (Nat)"/>
    <property type="match status" value="1"/>
</dbReference>
<dbReference type="eggNOG" id="COG2898">
    <property type="taxonomic scope" value="Bacteria"/>
</dbReference>
<evidence type="ECO:0000313" key="8">
    <source>
        <dbReference type="Proteomes" id="UP000007947"/>
    </source>
</evidence>
<sequence>MPESALSTAPAAEAPLRPPFDAALLNLVSRYADDPSAILALDDDTHSFTVPGIEGFLAYRRHGRWLLQIGGAYAAETDRLPLLRAFLADAERQRCRVLAVQLQQRDARDAWQLGCTVNQLGASYALAVDGFGLRGRHFMQLRNKISRARRAGVLVEHTTFAELSEDDRKQLNALDAAWLAGKHAKPLRFMVGRLGGQAEPLRRLVLGRLDGRVVGYLSLSQVFGSRPGWLHDLSRRSGEAPPGVMELLVADSLDQLGETPGCWWHFGFTPFTGLDPAHELPGASAGVARLIRLLADRGQRIYPSASQVDYKRKWGDLEVLPDYLAFAGRPGPSGVAALVRAANLL</sequence>
<dbReference type="OrthoDB" id="4464389at2"/>
<dbReference type="RefSeq" id="WP_013861372.1">
    <property type="nucleotide sequence ID" value="NC_015635.1"/>
</dbReference>
<dbReference type="Proteomes" id="UP000007947">
    <property type="component" value="Chromosome"/>
</dbReference>
<proteinExistence type="predicted"/>
<dbReference type="EMBL" id="AP012204">
    <property type="protein sequence ID" value="BAK33483.1"/>
    <property type="molecule type" value="Genomic_DNA"/>
</dbReference>
<dbReference type="GO" id="GO:0005886">
    <property type="term" value="C:plasma membrane"/>
    <property type="evidence" value="ECO:0007669"/>
    <property type="project" value="UniProtKB-SubCell"/>
</dbReference>
<accession>F5XJY7</accession>
<name>F5XJY7_MICPN</name>
<dbReference type="Pfam" id="PF09924">
    <property type="entry name" value="LPG_synthase_C"/>
    <property type="match status" value="1"/>
</dbReference>
<dbReference type="AlphaFoldDB" id="F5XJY7"/>
<keyword evidence="3" id="KW-0812">Transmembrane</keyword>
<protein>
    <recommendedName>
        <fullName evidence="6">Phosphatidylglycerol lysyltransferase C-terminal domain-containing protein</fullName>
    </recommendedName>
</protein>
<evidence type="ECO:0000256" key="2">
    <source>
        <dbReference type="ARBA" id="ARBA00022475"/>
    </source>
</evidence>
<keyword evidence="8" id="KW-1185">Reference proteome</keyword>
<dbReference type="PANTHER" id="PTHR34697">
    <property type="entry name" value="PHOSPHATIDYLGLYCEROL LYSYLTRANSFERASE"/>
    <property type="match status" value="1"/>
</dbReference>
<evidence type="ECO:0000256" key="4">
    <source>
        <dbReference type="ARBA" id="ARBA00022989"/>
    </source>
</evidence>
<keyword evidence="4" id="KW-1133">Transmembrane helix</keyword>
<feature type="domain" description="Phosphatidylglycerol lysyltransferase C-terminal" evidence="6">
    <location>
        <begin position="27"/>
        <end position="325"/>
    </location>
</feature>
<evidence type="ECO:0000256" key="3">
    <source>
        <dbReference type="ARBA" id="ARBA00022692"/>
    </source>
</evidence>
<reference evidence="7 8" key="1">
    <citation type="submission" date="2011-05" db="EMBL/GenBank/DDBJ databases">
        <title>Whole genome sequence of Microlunatus phosphovorus NM-1.</title>
        <authorList>
            <person name="Hosoyama A."/>
            <person name="Sasaki K."/>
            <person name="Harada T."/>
            <person name="Igarashi R."/>
            <person name="Kawakoshi A."/>
            <person name="Sasagawa M."/>
            <person name="Fukada J."/>
            <person name="Nakamura S."/>
            <person name="Katano Y."/>
            <person name="Hanada S."/>
            <person name="Kamagata Y."/>
            <person name="Nakamura N."/>
            <person name="Yamazaki S."/>
            <person name="Fujita N."/>
        </authorList>
    </citation>
    <scope>NUCLEOTIDE SEQUENCE [LARGE SCALE GENOMIC DNA]</scope>
    <source>
        <strain evidence="8">ATCC 700054 / DSM 10555 / JCM 9379 / NBRC 101784 / NCIMB 13414 / VKM Ac-1990 / NM-1</strain>
    </source>
</reference>
<dbReference type="KEGG" id="mph:MLP_04690"/>
<evidence type="ECO:0000259" key="6">
    <source>
        <dbReference type="Pfam" id="PF09924"/>
    </source>
</evidence>
<comment type="subcellular location">
    <subcellularLocation>
        <location evidence="1">Cell membrane</location>
        <topology evidence="1">Multi-pass membrane protein</topology>
    </subcellularLocation>
</comment>
<keyword evidence="5" id="KW-0472">Membrane</keyword>
<organism evidence="7 8">
    <name type="scientific">Microlunatus phosphovorus (strain ATCC 700054 / DSM 10555 / JCM 9379 / NBRC 101784 / NCIMB 13414 / VKM Ac-1990 / NM-1)</name>
    <dbReference type="NCBI Taxonomy" id="1032480"/>
    <lineage>
        <taxon>Bacteria</taxon>
        <taxon>Bacillati</taxon>
        <taxon>Actinomycetota</taxon>
        <taxon>Actinomycetes</taxon>
        <taxon>Propionibacteriales</taxon>
        <taxon>Propionibacteriaceae</taxon>
        <taxon>Microlunatus</taxon>
    </lineage>
</organism>
<evidence type="ECO:0000313" key="7">
    <source>
        <dbReference type="EMBL" id="BAK33483.1"/>
    </source>
</evidence>